<keyword evidence="1 10" id="KW-1003">Cell membrane</keyword>
<keyword evidence="5 10" id="KW-0479">Metal-binding</keyword>
<feature type="binding site" evidence="10">
    <location>
        <position position="122"/>
    </location>
    <ligand>
        <name>substrate</name>
    </ligand>
</feature>
<evidence type="ECO:0000259" key="11">
    <source>
        <dbReference type="Pfam" id="PF00149"/>
    </source>
</evidence>
<feature type="binding site" evidence="10">
    <location>
        <position position="114"/>
    </location>
    <ligand>
        <name>Mn(2+)</name>
        <dbReference type="ChEBI" id="CHEBI:29035"/>
        <label>2</label>
    </ligand>
</feature>
<evidence type="ECO:0000256" key="3">
    <source>
        <dbReference type="ARBA" id="ARBA00022519"/>
    </source>
</evidence>
<dbReference type="GO" id="GO:0009245">
    <property type="term" value="P:lipid A biosynthetic process"/>
    <property type="evidence" value="ECO:0007669"/>
    <property type="project" value="UniProtKB-UniRule"/>
</dbReference>
<dbReference type="PANTHER" id="PTHR34990">
    <property type="entry name" value="UDP-2,3-DIACYLGLUCOSAMINE HYDROLASE-RELATED"/>
    <property type="match status" value="1"/>
</dbReference>
<accession>A0A1J0EAK0</accession>
<comment type="caution">
    <text evidence="10">Lacks conserved residue(s) required for the propagation of feature annotation.</text>
</comment>
<feature type="binding site" evidence="10">
    <location>
        <position position="8"/>
    </location>
    <ligand>
        <name>Mn(2+)</name>
        <dbReference type="ChEBI" id="CHEBI:29035"/>
        <label>1</label>
    </ligand>
</feature>
<dbReference type="GO" id="GO:0019897">
    <property type="term" value="C:extrinsic component of plasma membrane"/>
    <property type="evidence" value="ECO:0007669"/>
    <property type="project" value="UniProtKB-UniRule"/>
</dbReference>
<evidence type="ECO:0000256" key="2">
    <source>
        <dbReference type="ARBA" id="ARBA00022516"/>
    </source>
</evidence>
<keyword evidence="6 10" id="KW-0378">Hydrolase</keyword>
<dbReference type="InterPro" id="IPR029052">
    <property type="entry name" value="Metallo-depent_PP-like"/>
</dbReference>
<sequence length="241" mass="27628">MSTYIIADLHLSEDEPAITAGFINFIQQQAIHADSLYILGDFFNYWVGDDDQGPLHQLVANELKTLTSQGVPCYFIHGNRDFLMGKRYAKQCGMTILPQETLLELYGNRILILHGDTLCTDDAAYQNYRKKVHTPWVQRIFLALPLFIRRRIAQKMRQNSQYASSMKAESIMDVNPQAVIDALKRHQAQWMIHGHTHRPAIHEINIGGKVHFRGVLGAWHHEGSAFVINQQGIELIFFPFE</sequence>
<dbReference type="InterPro" id="IPR010138">
    <property type="entry name" value="UDP-diacylglucosamine_Hdrlase"/>
</dbReference>
<protein>
    <recommendedName>
        <fullName evidence="10">UDP-2,3-diacylglucosamine hydrolase</fullName>
        <ecNumber evidence="10">3.6.1.54</ecNumber>
    </recommendedName>
    <alternativeName>
        <fullName evidence="10">UDP-2,3-diacylglucosamine diphosphatase</fullName>
    </alternativeName>
</protein>
<feature type="binding site" evidence="10">
    <location>
        <position position="41"/>
    </location>
    <ligand>
        <name>Mn(2+)</name>
        <dbReference type="ChEBI" id="CHEBI:29035"/>
        <label>1</label>
    </ligand>
</feature>
<dbReference type="PANTHER" id="PTHR34990:SF1">
    <property type="entry name" value="UDP-2,3-DIACYLGLUCOSAMINE HYDROLASE"/>
    <property type="match status" value="1"/>
</dbReference>
<feature type="binding site" evidence="10">
    <location>
        <position position="41"/>
    </location>
    <ligand>
        <name>Mn(2+)</name>
        <dbReference type="ChEBI" id="CHEBI:29035"/>
        <label>2</label>
    </ligand>
</feature>
<evidence type="ECO:0000256" key="10">
    <source>
        <dbReference type="HAMAP-Rule" id="MF_00575"/>
    </source>
</evidence>
<dbReference type="AlphaFoldDB" id="A0A1J0EAK0"/>
<dbReference type="InterPro" id="IPR004843">
    <property type="entry name" value="Calcineurin-like_PHP"/>
</dbReference>
<feature type="binding site" evidence="10">
    <location>
        <begin position="79"/>
        <end position="80"/>
    </location>
    <ligand>
        <name>substrate</name>
    </ligand>
</feature>
<feature type="binding site" evidence="10">
    <location>
        <position position="197"/>
    </location>
    <ligand>
        <name>Mn(2+)</name>
        <dbReference type="ChEBI" id="CHEBI:29035"/>
        <label>1</label>
    </ligand>
</feature>
<evidence type="ECO:0000313" key="13">
    <source>
        <dbReference type="Proteomes" id="UP000824410"/>
    </source>
</evidence>
<feature type="binding site" evidence="10">
    <location>
        <position position="167"/>
    </location>
    <ligand>
        <name>substrate</name>
    </ligand>
</feature>
<reference evidence="12" key="1">
    <citation type="submission" date="2019-02" db="EMBL/GenBank/DDBJ databases">
        <title>Genomic characterization of isolates from hospital effluents in KZN, South Africa.</title>
        <authorList>
            <person name="Ntshobeni N."/>
            <person name="Allam M."/>
            <person name="Ismail A."/>
            <person name="Amoako D."/>
            <person name="Essack S."/>
            <person name="Chenia H."/>
        </authorList>
    </citation>
    <scope>NUCLEOTIDE SEQUENCE</scope>
    <source>
        <strain evidence="12">AFE97_S1</strain>
    </source>
</reference>
<evidence type="ECO:0000256" key="5">
    <source>
        <dbReference type="ARBA" id="ARBA00022723"/>
    </source>
</evidence>
<dbReference type="EMBL" id="SHDO01000020">
    <property type="protein sequence ID" value="MBX6981874.1"/>
    <property type="molecule type" value="Genomic_DNA"/>
</dbReference>
<dbReference type="RefSeq" id="WP_042848091.1">
    <property type="nucleotide sequence ID" value="NZ_ABEXNG020000045.1"/>
</dbReference>
<feature type="domain" description="Calcineurin-like phosphoesterase" evidence="11">
    <location>
        <begin position="1"/>
        <end position="199"/>
    </location>
</feature>
<name>A0A1J0EAK0_PRORE</name>
<proteinExistence type="inferred from homology"/>
<comment type="catalytic activity">
    <reaction evidence="10">
        <text>UDP-2-N,3-O-bis[(3R)-3-hydroxytetradecanoyl]-alpha-D-glucosamine + H2O = 2-N,3-O-bis[(3R)-3-hydroxytetradecanoyl]-alpha-D-glucosaminyl 1-phosphate + UMP + 2 H(+)</text>
        <dbReference type="Rhea" id="RHEA:25213"/>
        <dbReference type="ChEBI" id="CHEBI:15377"/>
        <dbReference type="ChEBI" id="CHEBI:15378"/>
        <dbReference type="ChEBI" id="CHEBI:57865"/>
        <dbReference type="ChEBI" id="CHEBI:57957"/>
        <dbReference type="ChEBI" id="CHEBI:78847"/>
        <dbReference type="EC" id="3.6.1.54"/>
    </reaction>
</comment>
<dbReference type="KEGG" id="prg:RB151_033460"/>
<evidence type="ECO:0000256" key="1">
    <source>
        <dbReference type="ARBA" id="ARBA00022475"/>
    </source>
</evidence>
<comment type="caution">
    <text evidence="12">The sequence shown here is derived from an EMBL/GenBank/DDBJ whole genome shotgun (WGS) entry which is preliminary data.</text>
</comment>
<keyword evidence="9 10" id="KW-0464">Manganese</keyword>
<feature type="binding site" evidence="10">
    <location>
        <position position="195"/>
    </location>
    <ligand>
        <name>Mn(2+)</name>
        <dbReference type="ChEBI" id="CHEBI:29035"/>
        <label>2</label>
    </ligand>
</feature>
<keyword evidence="7 10" id="KW-0443">Lipid metabolism</keyword>
<feature type="binding site" evidence="10">
    <location>
        <position position="160"/>
    </location>
    <ligand>
        <name>substrate</name>
    </ligand>
</feature>
<comment type="pathway">
    <text evidence="10">Glycolipid biosynthesis; lipid IV(A) biosynthesis; lipid IV(A) from (3R)-3-hydroxytetradecanoyl-[acyl-carrier-protein] and UDP-N-acetyl-alpha-D-glucosamine: step 4/6.</text>
</comment>
<evidence type="ECO:0000256" key="7">
    <source>
        <dbReference type="ARBA" id="ARBA00023098"/>
    </source>
</evidence>
<feature type="binding site" evidence="10">
    <location>
        <position position="195"/>
    </location>
    <ligand>
        <name>substrate</name>
    </ligand>
</feature>
<dbReference type="GO" id="GO:0030145">
    <property type="term" value="F:manganese ion binding"/>
    <property type="evidence" value="ECO:0007669"/>
    <property type="project" value="UniProtKB-UniRule"/>
</dbReference>
<dbReference type="OrthoDB" id="9783283at2"/>
<dbReference type="EC" id="3.6.1.54" evidence="10"/>
<evidence type="ECO:0000256" key="9">
    <source>
        <dbReference type="ARBA" id="ARBA00023211"/>
    </source>
</evidence>
<comment type="similarity">
    <text evidence="10">Belongs to the LpxH family.</text>
</comment>
<comment type="function">
    <text evidence="10">Hydrolyzes the pyrophosphate bond of UDP-2,3-diacylglucosamine to yield 2,3-diacylglucosamine 1-phosphate (lipid X) and UMP by catalyzing the attack of water at the alpha-P atom. Involved in the biosynthesis of lipid A, a phosphorylated glycolipid that anchors the lipopolysaccharide to the outer membrane of the cell.</text>
</comment>
<organism evidence="12 13">
    <name type="scientific">Providencia rettgeri</name>
    <dbReference type="NCBI Taxonomy" id="587"/>
    <lineage>
        <taxon>Bacteria</taxon>
        <taxon>Pseudomonadati</taxon>
        <taxon>Pseudomonadota</taxon>
        <taxon>Gammaproteobacteria</taxon>
        <taxon>Enterobacterales</taxon>
        <taxon>Morganellaceae</taxon>
        <taxon>Providencia</taxon>
    </lineage>
</organism>
<dbReference type="Proteomes" id="UP000824410">
    <property type="component" value="Unassembled WGS sequence"/>
</dbReference>
<keyword evidence="4 10" id="KW-0441">Lipid A biosynthesis</keyword>
<dbReference type="NCBIfam" id="TIGR01854">
    <property type="entry name" value="lipid_A_lpxH"/>
    <property type="match status" value="1"/>
</dbReference>
<feature type="binding site" evidence="10">
    <location>
        <position position="79"/>
    </location>
    <ligand>
        <name>Mn(2+)</name>
        <dbReference type="ChEBI" id="CHEBI:29035"/>
        <label>2</label>
    </ligand>
</feature>
<dbReference type="NCBIfam" id="NF003743">
    <property type="entry name" value="PRK05340.1"/>
    <property type="match status" value="1"/>
</dbReference>
<keyword evidence="2 10" id="KW-0444">Lipid biosynthesis</keyword>
<evidence type="ECO:0000256" key="4">
    <source>
        <dbReference type="ARBA" id="ARBA00022556"/>
    </source>
</evidence>
<keyword evidence="3 10" id="KW-0997">Cell inner membrane</keyword>
<gene>
    <name evidence="10 12" type="primary">lpxH</name>
    <name evidence="12" type="ORF">EX242_16675</name>
</gene>
<comment type="cofactor">
    <cofactor evidence="10">
        <name>Mn(2+)</name>
        <dbReference type="ChEBI" id="CHEBI:29035"/>
    </cofactor>
    <text evidence="10">Binds 2 Mn(2+) ions per subunit in a binuclear metal center.</text>
</comment>
<dbReference type="Pfam" id="PF00149">
    <property type="entry name" value="Metallophos"/>
    <property type="match status" value="1"/>
</dbReference>
<dbReference type="CDD" id="cd07398">
    <property type="entry name" value="MPP_YbbF-LpxH"/>
    <property type="match status" value="1"/>
</dbReference>
<evidence type="ECO:0000256" key="6">
    <source>
        <dbReference type="ARBA" id="ARBA00022801"/>
    </source>
</evidence>
<comment type="subcellular location">
    <subcellularLocation>
        <location evidence="10">Cell inner membrane</location>
        <topology evidence="10">Peripheral membrane protein</topology>
        <orientation evidence="10">Cytoplasmic side</orientation>
    </subcellularLocation>
</comment>
<dbReference type="GO" id="GO:0008758">
    <property type="term" value="F:UDP-2,3-diacylglucosamine hydrolase activity"/>
    <property type="evidence" value="ECO:0007669"/>
    <property type="project" value="UniProtKB-UniRule"/>
</dbReference>
<dbReference type="GO" id="GO:0005737">
    <property type="term" value="C:cytoplasm"/>
    <property type="evidence" value="ECO:0007669"/>
    <property type="project" value="InterPro"/>
</dbReference>
<dbReference type="SUPFAM" id="SSF56300">
    <property type="entry name" value="Metallo-dependent phosphatases"/>
    <property type="match status" value="1"/>
</dbReference>
<evidence type="ECO:0000313" key="12">
    <source>
        <dbReference type="EMBL" id="MBX6981874.1"/>
    </source>
</evidence>
<keyword evidence="8 10" id="KW-0472">Membrane</keyword>
<dbReference type="HAMAP" id="MF_00575">
    <property type="entry name" value="LpxH"/>
    <property type="match status" value="1"/>
</dbReference>
<dbReference type="InterPro" id="IPR043461">
    <property type="entry name" value="LpxH-like"/>
</dbReference>
<feature type="binding site" evidence="10">
    <location>
        <position position="10"/>
    </location>
    <ligand>
        <name>Mn(2+)</name>
        <dbReference type="ChEBI" id="CHEBI:29035"/>
        <label>1</label>
    </ligand>
</feature>
<evidence type="ECO:0000256" key="8">
    <source>
        <dbReference type="ARBA" id="ARBA00023136"/>
    </source>
</evidence>
<dbReference type="Gene3D" id="3.60.21.10">
    <property type="match status" value="1"/>
</dbReference>